<dbReference type="Proteomes" id="UP001498421">
    <property type="component" value="Unassembled WGS sequence"/>
</dbReference>
<name>A0ABR1I845_9HYPO</name>
<dbReference type="InterPro" id="IPR051678">
    <property type="entry name" value="AGP_Transferase"/>
</dbReference>
<evidence type="ECO:0000256" key="1">
    <source>
        <dbReference type="SAM" id="MobiDB-lite"/>
    </source>
</evidence>
<dbReference type="PANTHER" id="PTHR21310">
    <property type="entry name" value="AMINOGLYCOSIDE PHOSPHOTRANSFERASE-RELATED-RELATED"/>
    <property type="match status" value="1"/>
</dbReference>
<evidence type="ECO:0000313" key="3">
    <source>
        <dbReference type="Proteomes" id="UP001498421"/>
    </source>
</evidence>
<comment type="caution">
    <text evidence="2">The sequence shown here is derived from an EMBL/GenBank/DDBJ whole genome shotgun (WGS) entry which is preliminary data.</text>
</comment>
<feature type="compositionally biased region" description="Basic and acidic residues" evidence="1">
    <location>
        <begin position="125"/>
        <end position="134"/>
    </location>
</feature>
<feature type="compositionally biased region" description="Low complexity" evidence="1">
    <location>
        <begin position="73"/>
        <end position="82"/>
    </location>
</feature>
<feature type="region of interest" description="Disordered" evidence="1">
    <location>
        <begin position="125"/>
        <end position="156"/>
    </location>
</feature>
<dbReference type="EMBL" id="JAZAVK010000033">
    <property type="protein sequence ID" value="KAK7429002.1"/>
    <property type="molecule type" value="Genomic_DNA"/>
</dbReference>
<accession>A0ABR1I845</accession>
<protein>
    <recommendedName>
        <fullName evidence="4">Aminoglycoside phosphotransferase domain-containing protein</fullName>
    </recommendedName>
</protein>
<proteinExistence type="predicted"/>
<feature type="compositionally biased region" description="Basic and acidic residues" evidence="1">
    <location>
        <begin position="17"/>
        <end position="32"/>
    </location>
</feature>
<keyword evidence="3" id="KW-1185">Reference proteome</keyword>
<evidence type="ECO:0008006" key="4">
    <source>
        <dbReference type="Google" id="ProtNLM"/>
    </source>
</evidence>
<gene>
    <name evidence="2" type="ORF">QQZ08_004409</name>
</gene>
<sequence>MTSASAIPPTPFVETMNPERARMLADEAREASVRPSVVAKDEDEDMPLPLITGANRAPVGDPSLRSRPGFGGPNQTPPGGQNSDRKQLLTPEQKPLRSAVKRNVKVVRVLPPTTVSKLPASSKRSYAEFSRDNDTVPPLPQLRGLPEVPSLGPVPKSNKDSTYLVSLLKHRELKLSLKSCGRDGSELRKTYTIQISDVGLLQHQTLSSLRWSRALPLPFSDASSNARTSMATEEIFRCVTGELLEDVWAGLPSHEKYQYAHQLRKIVDSMRSYAGGGSKRGSVQSGHHVLFLDKHANHTYYAVRHNAAPKQFIGFLVSTFHSSVPARVTQSLATIFGTKGKQVLSHAALCPKNIIVNGGNIAWIMGWDCAGYYPNWWEYVKFFEARTRKENQDWYDYAGVIFSKEYPNQLAAYQGLARCQQP</sequence>
<reference evidence="2 3" key="1">
    <citation type="journal article" date="2025" name="Microbiol. Resour. Announc.">
        <title>Draft genome sequences for Neonectria magnoliae and Neonectria punicea, canker pathogens of Liriodendron tulipifera and Acer saccharum in West Virginia.</title>
        <authorList>
            <person name="Petronek H.M."/>
            <person name="Kasson M.T."/>
            <person name="Metheny A.M."/>
            <person name="Stauder C.M."/>
            <person name="Lovett B."/>
            <person name="Lynch S.C."/>
            <person name="Garnas J.R."/>
            <person name="Kasson L.R."/>
            <person name="Stajich J.E."/>
        </authorList>
    </citation>
    <scope>NUCLEOTIDE SEQUENCE [LARGE SCALE GENOMIC DNA]</scope>
    <source>
        <strain evidence="2 3">NRRL 64651</strain>
    </source>
</reference>
<dbReference type="PANTHER" id="PTHR21310:SF58">
    <property type="entry name" value="AMINOGLYCOSIDE PHOSPHOTRANSFERASE DOMAIN-CONTAINING PROTEIN"/>
    <property type="match status" value="1"/>
</dbReference>
<dbReference type="InterPro" id="IPR011009">
    <property type="entry name" value="Kinase-like_dom_sf"/>
</dbReference>
<feature type="region of interest" description="Disordered" evidence="1">
    <location>
        <begin position="1"/>
        <end position="100"/>
    </location>
</feature>
<organism evidence="2 3">
    <name type="scientific">Neonectria magnoliae</name>
    <dbReference type="NCBI Taxonomy" id="2732573"/>
    <lineage>
        <taxon>Eukaryota</taxon>
        <taxon>Fungi</taxon>
        <taxon>Dikarya</taxon>
        <taxon>Ascomycota</taxon>
        <taxon>Pezizomycotina</taxon>
        <taxon>Sordariomycetes</taxon>
        <taxon>Hypocreomycetidae</taxon>
        <taxon>Hypocreales</taxon>
        <taxon>Nectriaceae</taxon>
        <taxon>Neonectria</taxon>
    </lineage>
</organism>
<dbReference type="SUPFAM" id="SSF56112">
    <property type="entry name" value="Protein kinase-like (PK-like)"/>
    <property type="match status" value="1"/>
</dbReference>
<evidence type="ECO:0000313" key="2">
    <source>
        <dbReference type="EMBL" id="KAK7429002.1"/>
    </source>
</evidence>